<feature type="transmembrane region" description="Helical" evidence="2">
    <location>
        <begin position="156"/>
        <end position="174"/>
    </location>
</feature>
<reference evidence="3" key="1">
    <citation type="journal article" date="2015" name="Nature">
        <title>Complex archaea that bridge the gap between prokaryotes and eukaryotes.</title>
        <authorList>
            <person name="Spang A."/>
            <person name="Saw J.H."/>
            <person name="Jorgensen S.L."/>
            <person name="Zaremba-Niedzwiedzka K."/>
            <person name="Martijn J."/>
            <person name="Lind A.E."/>
            <person name="van Eijk R."/>
            <person name="Schleper C."/>
            <person name="Guy L."/>
            <person name="Ettema T.J."/>
        </authorList>
    </citation>
    <scope>NUCLEOTIDE SEQUENCE</scope>
</reference>
<protein>
    <submittedName>
        <fullName evidence="3">Uncharacterized protein</fullName>
    </submittedName>
</protein>
<proteinExistence type="predicted"/>
<organism evidence="3">
    <name type="scientific">marine sediment metagenome</name>
    <dbReference type="NCBI Taxonomy" id="412755"/>
    <lineage>
        <taxon>unclassified sequences</taxon>
        <taxon>metagenomes</taxon>
        <taxon>ecological metagenomes</taxon>
    </lineage>
</organism>
<evidence type="ECO:0000256" key="2">
    <source>
        <dbReference type="SAM" id="Phobius"/>
    </source>
</evidence>
<feature type="compositionally biased region" description="Basic residues" evidence="1">
    <location>
        <begin position="7"/>
        <end position="21"/>
    </location>
</feature>
<dbReference type="AlphaFoldDB" id="A0A0F9QNU6"/>
<dbReference type="EMBL" id="LAZR01003782">
    <property type="protein sequence ID" value="KKN14786.1"/>
    <property type="molecule type" value="Genomic_DNA"/>
</dbReference>
<evidence type="ECO:0000313" key="3">
    <source>
        <dbReference type="EMBL" id="KKN14786.1"/>
    </source>
</evidence>
<keyword evidence="2" id="KW-0812">Transmembrane</keyword>
<feature type="region of interest" description="Disordered" evidence="1">
    <location>
        <begin position="1"/>
        <end position="42"/>
    </location>
</feature>
<evidence type="ECO:0000256" key="1">
    <source>
        <dbReference type="SAM" id="MobiDB-lite"/>
    </source>
</evidence>
<keyword evidence="2" id="KW-0472">Membrane</keyword>
<comment type="caution">
    <text evidence="3">The sequence shown here is derived from an EMBL/GenBank/DDBJ whole genome shotgun (WGS) entry which is preliminary data.</text>
</comment>
<sequence length="186" mass="20679">MIMPPRGSRRNRNPSNRRRRRDTPQEDEDLAELAGPPDGSADSTVVAQAQKVPLSIVGVDEALKGVSQRYIEARARSKRIRRHLEIEDGERGVDHLYLVLHDILDDIDFIMDKQLTICQLDPGTKDDIHTLVIAAEKDDQGIDVGIGKAKIRIKRVWFSLIATAALTAFLKIVISDIAGIPLPFIG</sequence>
<name>A0A0F9QNU6_9ZZZZ</name>
<accession>A0A0F9QNU6</accession>
<keyword evidence="2" id="KW-1133">Transmembrane helix</keyword>
<gene>
    <name evidence="3" type="ORF">LCGC14_0992550</name>
</gene>